<proteinExistence type="predicted"/>
<name>A0A9E2NZ87_9SPIR</name>
<feature type="signal peptide" evidence="1">
    <location>
        <begin position="1"/>
        <end position="23"/>
    </location>
</feature>
<accession>A0A9E2NZ87</accession>
<dbReference type="EMBL" id="JAHLFV010000107">
    <property type="protein sequence ID" value="MBU3849814.1"/>
    <property type="molecule type" value="Genomic_DNA"/>
</dbReference>
<evidence type="ECO:0000256" key="1">
    <source>
        <dbReference type="SAM" id="SignalP"/>
    </source>
</evidence>
<dbReference type="PROSITE" id="PS51257">
    <property type="entry name" value="PROKAR_LIPOPROTEIN"/>
    <property type="match status" value="1"/>
</dbReference>
<reference evidence="2" key="1">
    <citation type="journal article" date="2021" name="PeerJ">
        <title>Extensive microbial diversity within the chicken gut microbiome revealed by metagenomics and culture.</title>
        <authorList>
            <person name="Gilroy R."/>
            <person name="Ravi A."/>
            <person name="Getino M."/>
            <person name="Pursley I."/>
            <person name="Horton D.L."/>
            <person name="Alikhan N.F."/>
            <person name="Baker D."/>
            <person name="Gharbi K."/>
            <person name="Hall N."/>
            <person name="Watson M."/>
            <person name="Adriaenssens E.M."/>
            <person name="Foster-Nyarko E."/>
            <person name="Jarju S."/>
            <person name="Secka A."/>
            <person name="Antonio M."/>
            <person name="Oren A."/>
            <person name="Chaudhuri R.R."/>
            <person name="La Ragione R."/>
            <person name="Hildebrand F."/>
            <person name="Pallen M.J."/>
        </authorList>
    </citation>
    <scope>NUCLEOTIDE SEQUENCE</scope>
    <source>
        <strain evidence="2">Gambia15-2214</strain>
    </source>
</reference>
<organism evidence="2 3">
    <name type="scientific">Candidatus Treponema excrementipullorum</name>
    <dbReference type="NCBI Taxonomy" id="2838768"/>
    <lineage>
        <taxon>Bacteria</taxon>
        <taxon>Pseudomonadati</taxon>
        <taxon>Spirochaetota</taxon>
        <taxon>Spirochaetia</taxon>
        <taxon>Spirochaetales</taxon>
        <taxon>Treponemataceae</taxon>
        <taxon>Treponema</taxon>
    </lineage>
</organism>
<protein>
    <submittedName>
        <fullName evidence="2">DUF4197 domain-containing protein</fullName>
    </submittedName>
</protein>
<evidence type="ECO:0000313" key="2">
    <source>
        <dbReference type="EMBL" id="MBU3849814.1"/>
    </source>
</evidence>
<keyword evidence="1" id="KW-0732">Signal</keyword>
<feature type="chain" id="PRO_5039733126" evidence="1">
    <location>
        <begin position="24"/>
        <end position="267"/>
    </location>
</feature>
<comment type="caution">
    <text evidence="2">The sequence shown here is derived from an EMBL/GenBank/DDBJ whole genome shotgun (WGS) entry which is preliminary data.</text>
</comment>
<evidence type="ECO:0000313" key="3">
    <source>
        <dbReference type="Proteomes" id="UP000823914"/>
    </source>
</evidence>
<reference evidence="2" key="2">
    <citation type="submission" date="2021-04" db="EMBL/GenBank/DDBJ databases">
        <authorList>
            <person name="Gilroy R."/>
        </authorList>
    </citation>
    <scope>NUCLEOTIDE SEQUENCE</scope>
    <source>
        <strain evidence="2">Gambia15-2214</strain>
    </source>
</reference>
<dbReference type="Proteomes" id="UP000823914">
    <property type="component" value="Unassembled WGS sequence"/>
</dbReference>
<dbReference type="Pfam" id="PF13852">
    <property type="entry name" value="DUF4197"/>
    <property type="match status" value="1"/>
</dbReference>
<dbReference type="InterPro" id="IPR025245">
    <property type="entry name" value="DUF4197"/>
</dbReference>
<sequence>MRNVRTSFFILFFVGLLSSCLSTDLTSFVSSFGNVTSQEAFTNSEAIEAMKDALVEGITVSASELSTTDGYFGDSALKIFLPEEARVMVDNIGKIPGGQRLVDDVVLRLNRSAEEAAKDVVPIFTDVIKEMTVADGISIVCGGDNAATEYLREKTYDKLYNLYRPKMAGVLEKPLVAGISADKAWTTLSDKYNEIGEPVNFAAEVLGKEAPMPPVEVDLAGYATKKALDGLFAKIAEEEAVIRENPLNYASDMIQKVFGAVKAGLVN</sequence>
<dbReference type="AlphaFoldDB" id="A0A9E2NZ87"/>
<gene>
    <name evidence="2" type="ORF">IAA16_04535</name>
</gene>